<evidence type="ECO:0000256" key="7">
    <source>
        <dbReference type="SAM" id="Phobius"/>
    </source>
</evidence>
<dbReference type="PROSITE" id="PS00211">
    <property type="entry name" value="ABC_TRANSPORTER_1"/>
    <property type="match status" value="1"/>
</dbReference>
<gene>
    <name evidence="10" type="ORF">PGLA2088_LOCUS31341</name>
</gene>
<keyword evidence="6 7" id="KW-0472">Membrane</keyword>
<dbReference type="EMBL" id="CAJNNW010029330">
    <property type="protein sequence ID" value="CAE8699865.1"/>
    <property type="molecule type" value="Genomic_DNA"/>
</dbReference>
<accession>A0A813K8F3</accession>
<dbReference type="InterPro" id="IPR039421">
    <property type="entry name" value="Type_1_exporter"/>
</dbReference>
<organism evidence="10 11">
    <name type="scientific">Polarella glacialis</name>
    <name type="common">Dinoflagellate</name>
    <dbReference type="NCBI Taxonomy" id="89957"/>
    <lineage>
        <taxon>Eukaryota</taxon>
        <taxon>Sar</taxon>
        <taxon>Alveolata</taxon>
        <taxon>Dinophyceae</taxon>
        <taxon>Suessiales</taxon>
        <taxon>Suessiaceae</taxon>
        <taxon>Polarella</taxon>
    </lineage>
</organism>
<dbReference type="PANTHER" id="PTHR43394">
    <property type="entry name" value="ATP-DEPENDENT PERMEASE MDL1, MITOCHONDRIAL"/>
    <property type="match status" value="1"/>
</dbReference>
<evidence type="ECO:0000256" key="3">
    <source>
        <dbReference type="ARBA" id="ARBA00022741"/>
    </source>
</evidence>
<keyword evidence="3" id="KW-0547">Nucleotide-binding</keyword>
<evidence type="ECO:0000313" key="11">
    <source>
        <dbReference type="Proteomes" id="UP000626109"/>
    </source>
</evidence>
<dbReference type="PROSITE" id="PS50893">
    <property type="entry name" value="ABC_TRANSPORTER_2"/>
    <property type="match status" value="1"/>
</dbReference>
<comment type="caution">
    <text evidence="10">The sequence shown here is derived from an EMBL/GenBank/DDBJ whole genome shotgun (WGS) entry which is preliminary data.</text>
</comment>
<dbReference type="Pfam" id="PF00005">
    <property type="entry name" value="ABC_tran"/>
    <property type="match status" value="1"/>
</dbReference>
<evidence type="ECO:0000259" key="8">
    <source>
        <dbReference type="PROSITE" id="PS50893"/>
    </source>
</evidence>
<feature type="transmembrane region" description="Helical" evidence="7">
    <location>
        <begin position="21"/>
        <end position="39"/>
    </location>
</feature>
<comment type="subcellular location">
    <subcellularLocation>
        <location evidence="1">Membrane</location>
        <topology evidence="1">Multi-pass membrane protein</topology>
    </subcellularLocation>
</comment>
<keyword evidence="4" id="KW-0067">ATP-binding</keyword>
<dbReference type="InterPro" id="IPR036640">
    <property type="entry name" value="ABC1_TM_sf"/>
</dbReference>
<evidence type="ECO:0000256" key="2">
    <source>
        <dbReference type="ARBA" id="ARBA00022692"/>
    </source>
</evidence>
<dbReference type="GO" id="GO:0016887">
    <property type="term" value="F:ATP hydrolysis activity"/>
    <property type="evidence" value="ECO:0007669"/>
    <property type="project" value="InterPro"/>
</dbReference>
<evidence type="ECO:0000256" key="5">
    <source>
        <dbReference type="ARBA" id="ARBA00022989"/>
    </source>
</evidence>
<keyword evidence="2 7" id="KW-0812">Transmembrane</keyword>
<dbReference type="GO" id="GO:0016020">
    <property type="term" value="C:membrane"/>
    <property type="evidence" value="ECO:0007669"/>
    <property type="project" value="UniProtKB-SubCell"/>
</dbReference>
<evidence type="ECO:0000313" key="10">
    <source>
        <dbReference type="EMBL" id="CAE8699865.1"/>
    </source>
</evidence>
<feature type="domain" description="ABC transmembrane type-1" evidence="9">
    <location>
        <begin position="64"/>
        <end position="302"/>
    </location>
</feature>
<dbReference type="InterPro" id="IPR011527">
    <property type="entry name" value="ABC1_TM_dom"/>
</dbReference>
<dbReference type="PANTHER" id="PTHR43394:SF1">
    <property type="entry name" value="ATP-BINDING CASSETTE SUB-FAMILY B MEMBER 10, MITOCHONDRIAL"/>
    <property type="match status" value="1"/>
</dbReference>
<feature type="transmembrane region" description="Helical" evidence="7">
    <location>
        <begin position="59"/>
        <end position="80"/>
    </location>
</feature>
<dbReference type="InterPro" id="IPR017871">
    <property type="entry name" value="ABC_transporter-like_CS"/>
</dbReference>
<dbReference type="GO" id="GO:0015421">
    <property type="term" value="F:ABC-type oligopeptide transporter activity"/>
    <property type="evidence" value="ECO:0007669"/>
    <property type="project" value="TreeGrafter"/>
</dbReference>
<dbReference type="InterPro" id="IPR003593">
    <property type="entry name" value="AAA+_ATPase"/>
</dbReference>
<reference evidence="10" key="1">
    <citation type="submission" date="2021-02" db="EMBL/GenBank/DDBJ databases">
        <authorList>
            <person name="Dougan E. K."/>
            <person name="Rhodes N."/>
            <person name="Thang M."/>
            <person name="Chan C."/>
        </authorList>
    </citation>
    <scope>NUCLEOTIDE SEQUENCE</scope>
</reference>
<dbReference type="AlphaFoldDB" id="A0A813K8F3"/>
<dbReference type="Gene3D" id="3.40.50.300">
    <property type="entry name" value="P-loop containing nucleotide triphosphate hydrolases"/>
    <property type="match status" value="1"/>
</dbReference>
<dbReference type="InterPro" id="IPR003439">
    <property type="entry name" value="ABC_transporter-like_ATP-bd"/>
</dbReference>
<dbReference type="PROSITE" id="PS50929">
    <property type="entry name" value="ABC_TM1F"/>
    <property type="match status" value="1"/>
</dbReference>
<dbReference type="Proteomes" id="UP000626109">
    <property type="component" value="Unassembled WGS sequence"/>
</dbReference>
<feature type="domain" description="ABC transporter" evidence="8">
    <location>
        <begin position="337"/>
        <end position="577"/>
    </location>
</feature>
<dbReference type="InterPro" id="IPR027417">
    <property type="entry name" value="P-loop_NTPase"/>
</dbReference>
<protein>
    <recommendedName>
        <fullName evidence="12">ATP-dependent transporter ycf16</fullName>
    </recommendedName>
</protein>
<sequence length="591" mass="60917">MKDPKDMSGDAWLKAHLRSEAPTLFLGCGALAMASFVNFRTGAQLKSAIEAGPDGSKSAILKSLMLFAGGAAAGCVRTIIFDGTAERLRASMAAQVFAAKLLAEPSAADGEEPGKTSVTSMDSDVASCADVVLKLQLVMRYTSSVIGGTIAMFSASWKLSAAVWPLLVTGALHGARAGAKRAGKAAQKLSAAREDAMGYAEERLQHAHLVRWFSRAEQEAAVFQEKCAVWVDVSSKAARTRGIAHLVFDFASKGVLLGLAALGSNLVQRGELTAGELTSFFYHSGFLGLGLYGLVGLVQEIAVARIAACRLGATVASAKATSDEGGAVLPSGAPLAVSFKDVHFAYRSADGKNALNGFSLDVPAGETCALVGPSGCGKSTTIALLLRDFDAAAGQISVGGVAVHKLSRRELRERLGVAPQQPALLGASVSEAIAFGAKSPGAAKQEIEAAAKAACAHGFVESRPMGYDSAVGRGGELLSGGERQRLALARALIRQSPVLLLDEPTSGLDATTAAAMSQAVLAARPGRPTTLVVTHSLALIRCCDSVAVMSLEGKVVQRGSFATLIADSSGQLAQIMKSGELQEDSMSDGTP</sequence>
<keyword evidence="5 7" id="KW-1133">Transmembrane helix</keyword>
<evidence type="ECO:0000256" key="1">
    <source>
        <dbReference type="ARBA" id="ARBA00004141"/>
    </source>
</evidence>
<dbReference type="SMART" id="SM00382">
    <property type="entry name" value="AAA"/>
    <property type="match status" value="1"/>
</dbReference>
<dbReference type="SUPFAM" id="SSF52540">
    <property type="entry name" value="P-loop containing nucleoside triphosphate hydrolases"/>
    <property type="match status" value="1"/>
</dbReference>
<proteinExistence type="predicted"/>
<dbReference type="SUPFAM" id="SSF90123">
    <property type="entry name" value="ABC transporter transmembrane region"/>
    <property type="match status" value="1"/>
</dbReference>
<evidence type="ECO:0000256" key="4">
    <source>
        <dbReference type="ARBA" id="ARBA00022840"/>
    </source>
</evidence>
<dbReference type="Pfam" id="PF00664">
    <property type="entry name" value="ABC_membrane"/>
    <property type="match status" value="1"/>
</dbReference>
<evidence type="ECO:0008006" key="12">
    <source>
        <dbReference type="Google" id="ProtNLM"/>
    </source>
</evidence>
<evidence type="ECO:0000259" key="9">
    <source>
        <dbReference type="PROSITE" id="PS50929"/>
    </source>
</evidence>
<dbReference type="Gene3D" id="1.20.1560.10">
    <property type="entry name" value="ABC transporter type 1, transmembrane domain"/>
    <property type="match status" value="1"/>
</dbReference>
<evidence type="ECO:0000256" key="6">
    <source>
        <dbReference type="ARBA" id="ARBA00023136"/>
    </source>
</evidence>
<name>A0A813K8F3_POLGL</name>
<dbReference type="GO" id="GO:0005524">
    <property type="term" value="F:ATP binding"/>
    <property type="evidence" value="ECO:0007669"/>
    <property type="project" value="UniProtKB-KW"/>
</dbReference>